<dbReference type="STRING" id="1184609.KILIM_015_00290"/>
<organism evidence="3 4">
    <name type="scientific">Kineosphaera limosa NBRC 100340</name>
    <dbReference type="NCBI Taxonomy" id="1184609"/>
    <lineage>
        <taxon>Bacteria</taxon>
        <taxon>Bacillati</taxon>
        <taxon>Actinomycetota</taxon>
        <taxon>Actinomycetes</taxon>
        <taxon>Micrococcales</taxon>
        <taxon>Dermatophilaceae</taxon>
        <taxon>Kineosphaera</taxon>
    </lineage>
</organism>
<evidence type="ECO:0000313" key="3">
    <source>
        <dbReference type="EMBL" id="GAB94969.1"/>
    </source>
</evidence>
<feature type="compositionally biased region" description="Basic residues" evidence="1">
    <location>
        <begin position="153"/>
        <end position="163"/>
    </location>
</feature>
<sequence length="163" mass="18641">MRYESWVERQIREATERGEFSGLAGSGKPLDLGNPDDPDWWVKRYLEREGLDASATMPPVLQLRAEAAGYPQSLADVPDEASVREILRDYNLRVVQDRRRPTLGRAMPPVAPRIDVDDMVRRWRELRAALAVANATDRSGDVPDPAAAQPPVRSRRRRWWRRG</sequence>
<evidence type="ECO:0000256" key="1">
    <source>
        <dbReference type="SAM" id="MobiDB-lite"/>
    </source>
</evidence>
<comment type="caution">
    <text evidence="3">The sequence shown here is derived from an EMBL/GenBank/DDBJ whole genome shotgun (WGS) entry which is preliminary data.</text>
</comment>
<feature type="compositionally biased region" description="Low complexity" evidence="1">
    <location>
        <begin position="142"/>
        <end position="152"/>
    </location>
</feature>
<protein>
    <recommendedName>
        <fullName evidence="2">DnaJ homologue subfamily C member 28 conserved domain-containing protein</fullName>
    </recommendedName>
</protein>
<dbReference type="EMBL" id="BAHD01000015">
    <property type="protein sequence ID" value="GAB94969.1"/>
    <property type="molecule type" value="Genomic_DNA"/>
</dbReference>
<dbReference type="InterPro" id="IPR018961">
    <property type="entry name" value="DnaJ_homolog_subfam-C_membr-28"/>
</dbReference>
<dbReference type="OrthoDB" id="3395286at2"/>
<name>K6X833_9MICO</name>
<dbReference type="AlphaFoldDB" id="K6X833"/>
<dbReference type="RefSeq" id="WP_006591501.1">
    <property type="nucleotide sequence ID" value="NZ_BAHD01000015.1"/>
</dbReference>
<feature type="domain" description="DnaJ homologue subfamily C member 28 conserved" evidence="2">
    <location>
        <begin position="6"/>
        <end position="71"/>
    </location>
</feature>
<dbReference type="Pfam" id="PF09350">
    <property type="entry name" value="DJC28_CD"/>
    <property type="match status" value="1"/>
</dbReference>
<gene>
    <name evidence="3" type="ORF">KILIM_015_00290</name>
</gene>
<evidence type="ECO:0000313" key="4">
    <source>
        <dbReference type="Proteomes" id="UP000008366"/>
    </source>
</evidence>
<dbReference type="Proteomes" id="UP000008366">
    <property type="component" value="Unassembled WGS sequence"/>
</dbReference>
<proteinExistence type="predicted"/>
<reference evidence="3 4" key="1">
    <citation type="submission" date="2012-08" db="EMBL/GenBank/DDBJ databases">
        <title>Whole genome shotgun sequence of Kineosphaera limosa NBRC 100340.</title>
        <authorList>
            <person name="Yoshida I."/>
            <person name="Isaki S."/>
            <person name="Hosoyama A."/>
            <person name="Tsuchikane K."/>
            <person name="Katsumata H."/>
            <person name="Ando Y."/>
            <person name="Ohji S."/>
            <person name="Hamada M."/>
            <person name="Tamura T."/>
            <person name="Yamazoe A."/>
            <person name="Yamazaki S."/>
            <person name="Fujita N."/>
        </authorList>
    </citation>
    <scope>NUCLEOTIDE SEQUENCE [LARGE SCALE GENOMIC DNA]</scope>
    <source>
        <strain evidence="3 4">NBRC 100340</strain>
    </source>
</reference>
<feature type="region of interest" description="Disordered" evidence="1">
    <location>
        <begin position="17"/>
        <end position="36"/>
    </location>
</feature>
<dbReference type="eggNOG" id="ENOG50318KY">
    <property type="taxonomic scope" value="Bacteria"/>
</dbReference>
<keyword evidence="4" id="KW-1185">Reference proteome</keyword>
<feature type="region of interest" description="Disordered" evidence="1">
    <location>
        <begin position="134"/>
        <end position="163"/>
    </location>
</feature>
<evidence type="ECO:0000259" key="2">
    <source>
        <dbReference type="Pfam" id="PF09350"/>
    </source>
</evidence>
<accession>K6X833</accession>